<sequence>MTALHSLSNTGPYLSPYTKIQTTLNQTEDGTDHLPNEIACRSLASAAVRITVIILLDMAACFHA</sequence>
<reference evidence="1 2" key="1">
    <citation type="submission" date="2020-03" db="EMBL/GenBank/DDBJ databases">
        <title>Draft genome sequence of environmentally isolated violet-colored cultures.</title>
        <authorList>
            <person name="Wilson H.S."/>
        </authorList>
    </citation>
    <scope>NUCLEOTIDE SEQUENCE [LARGE SCALE GENOMIC DNA]</scope>
    <source>
        <strain evidence="1 2">HSC-16F04</strain>
    </source>
</reference>
<gene>
    <name evidence="1" type="ORF">HA050_20285</name>
</gene>
<evidence type="ECO:0000313" key="1">
    <source>
        <dbReference type="EMBL" id="NHQ88443.1"/>
    </source>
</evidence>
<comment type="caution">
    <text evidence="1">The sequence shown here is derived from an EMBL/GenBank/DDBJ whole genome shotgun (WGS) entry which is preliminary data.</text>
</comment>
<proteinExistence type="predicted"/>
<name>A0ABX0L740_9NEIS</name>
<organism evidence="1 2">
    <name type="scientific">Iodobacter violaceini</name>
    <dbReference type="NCBI Taxonomy" id="3044271"/>
    <lineage>
        <taxon>Bacteria</taxon>
        <taxon>Pseudomonadati</taxon>
        <taxon>Pseudomonadota</taxon>
        <taxon>Betaproteobacteria</taxon>
        <taxon>Neisseriales</taxon>
        <taxon>Chitinibacteraceae</taxon>
        <taxon>Iodobacter</taxon>
    </lineage>
</organism>
<dbReference type="EMBL" id="JAAOLX010000015">
    <property type="protein sequence ID" value="NHQ88443.1"/>
    <property type="molecule type" value="Genomic_DNA"/>
</dbReference>
<protein>
    <submittedName>
        <fullName evidence="1">Uncharacterized protein</fullName>
    </submittedName>
</protein>
<evidence type="ECO:0000313" key="2">
    <source>
        <dbReference type="Proteomes" id="UP000712570"/>
    </source>
</evidence>
<accession>A0ABX0L740</accession>
<keyword evidence="2" id="KW-1185">Reference proteome</keyword>
<dbReference type="Proteomes" id="UP000712570">
    <property type="component" value="Unassembled WGS sequence"/>
</dbReference>
<dbReference type="RefSeq" id="WP_166830165.1">
    <property type="nucleotide sequence ID" value="NZ_JAAOLX010000015.1"/>
</dbReference>